<dbReference type="InterPro" id="IPR004840">
    <property type="entry name" value="Amino_acid_permease_CS"/>
</dbReference>
<dbReference type="AlphaFoldDB" id="A0AB35USU2"/>
<keyword evidence="9 10" id="KW-0472">Membrane</keyword>
<reference evidence="12 13" key="1">
    <citation type="submission" date="2023-11" db="EMBL/GenBank/DDBJ databases">
        <title>The common occurrence of Acinetobacte faecalis in cattle feces and its emended description.</title>
        <authorList>
            <person name="Kyselkova M."/>
            <person name="Xanthopoulou K."/>
            <person name="Shestivska V."/>
            <person name="Spanelova P."/>
            <person name="Maixnerova M."/>
            <person name="Higgins P.G."/>
            <person name="Nemec A."/>
        </authorList>
    </citation>
    <scope>NUCLEOTIDE SEQUENCE [LARGE SCALE GENOMIC DNA]</scope>
    <source>
        <strain evidence="12 13">ANC 7483</strain>
    </source>
</reference>
<dbReference type="FunFam" id="1.20.1740.10:FF:000001">
    <property type="entry name" value="Amino acid permease"/>
    <property type="match status" value="1"/>
</dbReference>
<dbReference type="GO" id="GO:0005886">
    <property type="term" value="C:plasma membrane"/>
    <property type="evidence" value="ECO:0007669"/>
    <property type="project" value="UniProtKB-SubCell"/>
</dbReference>
<feature type="transmembrane region" description="Helical" evidence="10">
    <location>
        <begin position="332"/>
        <end position="353"/>
    </location>
</feature>
<comment type="caution">
    <text evidence="12">The sequence shown here is derived from an EMBL/GenBank/DDBJ whole genome shotgun (WGS) entry which is preliminary data.</text>
</comment>
<keyword evidence="6 10" id="KW-0812">Transmembrane</keyword>
<feature type="transmembrane region" description="Helical" evidence="10">
    <location>
        <begin position="427"/>
        <end position="446"/>
    </location>
</feature>
<evidence type="ECO:0000256" key="7">
    <source>
        <dbReference type="ARBA" id="ARBA00022970"/>
    </source>
</evidence>
<comment type="subcellular location">
    <subcellularLocation>
        <location evidence="1">Cell inner membrane</location>
        <topology evidence="1">Multi-pass membrane protein</topology>
    </subcellularLocation>
</comment>
<name>A0AB35USU2_9GAMM</name>
<gene>
    <name evidence="12" type="ORF">SKM51_00900</name>
</gene>
<feature type="transmembrane region" description="Helical" evidence="10">
    <location>
        <begin position="19"/>
        <end position="38"/>
    </location>
</feature>
<keyword evidence="5" id="KW-0997">Cell inner membrane</keyword>
<keyword evidence="7" id="KW-0029">Amino-acid transport</keyword>
<evidence type="ECO:0000256" key="10">
    <source>
        <dbReference type="SAM" id="Phobius"/>
    </source>
</evidence>
<feature type="transmembrane region" description="Helical" evidence="10">
    <location>
        <begin position="243"/>
        <end position="261"/>
    </location>
</feature>
<feature type="transmembrane region" description="Helical" evidence="10">
    <location>
        <begin position="152"/>
        <end position="173"/>
    </location>
</feature>
<dbReference type="GO" id="GO:0055085">
    <property type="term" value="P:transmembrane transport"/>
    <property type="evidence" value="ECO:0007669"/>
    <property type="project" value="InterPro"/>
</dbReference>
<dbReference type="EMBL" id="JAXHPL010000002">
    <property type="protein sequence ID" value="MDY6485787.1"/>
    <property type="molecule type" value="Genomic_DNA"/>
</dbReference>
<sequence length="451" mass="50944">MSNNTPTLQRRLKNRHIQLIAMGGAIGTGLFLGSAHIIESAGPSIILGYFIGGIIAFLIMRQLGEMIVHEPVTGSFSYFAFKYWGRFSGFLTGWNYWVLYILVAMTELTAIGKYVNYWWPEIPTWLTVLFFFSLVTIMNLANVKIYGESEFWLSIIKVLAIVAMILFGVYLLFSADASSSASIQNLWIHGGFFPHGFDGLFYMLAFMMFAFGGIELISMAAAETENPDKNIPKAVNQTVIRVFLFYICSLAILLSLVPWNQLELGGLDKSPLVIIFNEMGIHWAAHLLNFIILTASLSVCNSGMYANSRMLLGLAEQGNAPKLFSRVNRQGIPVPAVLFSALLIFSCVLLNYFVPEKALSYLIYIVVAAAVLNWMMISLIHLKFRQTMKKEGIKTKFPALFAPFTNYFVLAFMLMILYIMWVQGFMLSVLMLPVWILILFCIFKFFKQKQS</sequence>
<evidence type="ECO:0000313" key="12">
    <source>
        <dbReference type="EMBL" id="MDY6485787.1"/>
    </source>
</evidence>
<comment type="similarity">
    <text evidence="2">Belongs to the amino acid-polyamine-organocation (APC) superfamily. Amino acid transporter (AAT) (TC 2.A.3.1) family.</text>
</comment>
<feature type="domain" description="Amino acid permease/ SLC12A" evidence="11">
    <location>
        <begin position="16"/>
        <end position="448"/>
    </location>
</feature>
<organism evidence="12 13">
    <name type="scientific">Acinetobacter faecalis</name>
    <dbReference type="NCBI Taxonomy" id="2665161"/>
    <lineage>
        <taxon>Bacteria</taxon>
        <taxon>Pseudomonadati</taxon>
        <taxon>Pseudomonadota</taxon>
        <taxon>Gammaproteobacteria</taxon>
        <taxon>Moraxellales</taxon>
        <taxon>Moraxellaceae</taxon>
        <taxon>Acinetobacter</taxon>
    </lineage>
</organism>
<proteinExistence type="inferred from homology"/>
<evidence type="ECO:0000256" key="4">
    <source>
        <dbReference type="ARBA" id="ARBA00022475"/>
    </source>
</evidence>
<feature type="transmembrane region" description="Helical" evidence="10">
    <location>
        <begin position="281"/>
        <end position="300"/>
    </location>
</feature>
<dbReference type="PANTHER" id="PTHR43495">
    <property type="entry name" value="GABA PERMEASE"/>
    <property type="match status" value="1"/>
</dbReference>
<dbReference type="PROSITE" id="PS00218">
    <property type="entry name" value="AMINO_ACID_PERMEASE_1"/>
    <property type="match status" value="1"/>
</dbReference>
<feature type="transmembrane region" description="Helical" evidence="10">
    <location>
        <begin position="122"/>
        <end position="140"/>
    </location>
</feature>
<keyword evidence="3" id="KW-0813">Transport</keyword>
<dbReference type="InterPro" id="IPR004841">
    <property type="entry name" value="AA-permease/SLC12A_dom"/>
</dbReference>
<accession>A0AB35USU2</accession>
<feature type="transmembrane region" description="Helical" evidence="10">
    <location>
        <begin position="83"/>
        <end position="102"/>
    </location>
</feature>
<protein>
    <submittedName>
        <fullName evidence="12">Amino acid permease</fullName>
    </submittedName>
</protein>
<dbReference type="Pfam" id="PF00324">
    <property type="entry name" value="AA_permease"/>
    <property type="match status" value="1"/>
</dbReference>
<evidence type="ECO:0000256" key="5">
    <source>
        <dbReference type="ARBA" id="ARBA00022519"/>
    </source>
</evidence>
<dbReference type="PANTHER" id="PTHR43495:SF4">
    <property type="entry name" value="AROMATIC AMINO ACID TRANSPORT PROTEIN AROP"/>
    <property type="match status" value="1"/>
</dbReference>
<keyword evidence="8 10" id="KW-1133">Transmembrane helix</keyword>
<feature type="transmembrane region" description="Helical" evidence="10">
    <location>
        <begin position="44"/>
        <end position="63"/>
    </location>
</feature>
<evidence type="ECO:0000313" key="13">
    <source>
        <dbReference type="Proteomes" id="UP001278995"/>
    </source>
</evidence>
<evidence type="ECO:0000256" key="3">
    <source>
        <dbReference type="ARBA" id="ARBA00022448"/>
    </source>
</evidence>
<evidence type="ECO:0000256" key="9">
    <source>
        <dbReference type="ARBA" id="ARBA00023136"/>
    </source>
</evidence>
<evidence type="ECO:0000256" key="1">
    <source>
        <dbReference type="ARBA" id="ARBA00004429"/>
    </source>
</evidence>
<evidence type="ECO:0000259" key="11">
    <source>
        <dbReference type="Pfam" id="PF00324"/>
    </source>
</evidence>
<evidence type="ECO:0000256" key="8">
    <source>
        <dbReference type="ARBA" id="ARBA00022989"/>
    </source>
</evidence>
<feature type="transmembrane region" description="Helical" evidence="10">
    <location>
        <begin position="200"/>
        <end position="222"/>
    </location>
</feature>
<dbReference type="RefSeq" id="WP_321099238.1">
    <property type="nucleotide sequence ID" value="NZ_JAXHPL010000002.1"/>
</dbReference>
<dbReference type="Proteomes" id="UP001278995">
    <property type="component" value="Unassembled WGS sequence"/>
</dbReference>
<dbReference type="GO" id="GO:0006865">
    <property type="term" value="P:amino acid transport"/>
    <property type="evidence" value="ECO:0007669"/>
    <property type="project" value="UniProtKB-KW"/>
</dbReference>
<evidence type="ECO:0000256" key="6">
    <source>
        <dbReference type="ARBA" id="ARBA00022692"/>
    </source>
</evidence>
<feature type="transmembrane region" description="Helical" evidence="10">
    <location>
        <begin position="400"/>
        <end position="421"/>
    </location>
</feature>
<feature type="transmembrane region" description="Helical" evidence="10">
    <location>
        <begin position="359"/>
        <end position="380"/>
    </location>
</feature>
<evidence type="ECO:0000256" key="2">
    <source>
        <dbReference type="ARBA" id="ARBA00008583"/>
    </source>
</evidence>
<dbReference type="PIRSF" id="PIRSF006060">
    <property type="entry name" value="AA_transporter"/>
    <property type="match status" value="1"/>
</dbReference>
<keyword evidence="4" id="KW-1003">Cell membrane</keyword>
<dbReference type="Gene3D" id="1.20.1740.10">
    <property type="entry name" value="Amino acid/polyamine transporter I"/>
    <property type="match status" value="1"/>
</dbReference>